<proteinExistence type="predicted"/>
<reference evidence="2" key="1">
    <citation type="submission" date="2022-07" db="EMBL/GenBank/DDBJ databases">
        <title>Fungi with potential for degradation of polypropylene.</title>
        <authorList>
            <person name="Gostincar C."/>
        </authorList>
    </citation>
    <scope>NUCLEOTIDE SEQUENCE</scope>
    <source>
        <strain evidence="2">EXF-13308</strain>
    </source>
</reference>
<evidence type="ECO:0000313" key="3">
    <source>
        <dbReference type="Proteomes" id="UP001174694"/>
    </source>
</evidence>
<dbReference type="EMBL" id="JANBVO010000146">
    <property type="protein sequence ID" value="KAJ9129702.1"/>
    <property type="molecule type" value="Genomic_DNA"/>
</dbReference>
<dbReference type="Pfam" id="PF00651">
    <property type="entry name" value="BTB"/>
    <property type="match status" value="1"/>
</dbReference>
<organism evidence="2 3">
    <name type="scientific">Pleurostoma richardsiae</name>
    <dbReference type="NCBI Taxonomy" id="41990"/>
    <lineage>
        <taxon>Eukaryota</taxon>
        <taxon>Fungi</taxon>
        <taxon>Dikarya</taxon>
        <taxon>Ascomycota</taxon>
        <taxon>Pezizomycotina</taxon>
        <taxon>Sordariomycetes</taxon>
        <taxon>Sordariomycetidae</taxon>
        <taxon>Calosphaeriales</taxon>
        <taxon>Pleurostomataceae</taxon>
        <taxon>Pleurostoma</taxon>
    </lineage>
</organism>
<dbReference type="CDD" id="cd18186">
    <property type="entry name" value="BTB_POZ_ZBTB_KLHL-like"/>
    <property type="match status" value="1"/>
</dbReference>
<name>A0AA38R1L2_9PEZI</name>
<dbReference type="InterPro" id="IPR011333">
    <property type="entry name" value="SKP1/BTB/POZ_sf"/>
</dbReference>
<dbReference type="PANTHER" id="PTHR47843">
    <property type="entry name" value="BTB DOMAIN-CONTAINING PROTEIN-RELATED"/>
    <property type="match status" value="1"/>
</dbReference>
<evidence type="ECO:0000259" key="1">
    <source>
        <dbReference type="PROSITE" id="PS50097"/>
    </source>
</evidence>
<dbReference type="SMART" id="SM00225">
    <property type="entry name" value="BTB"/>
    <property type="match status" value="1"/>
</dbReference>
<gene>
    <name evidence="2" type="ORF">NKR23_g12480</name>
</gene>
<dbReference type="PROSITE" id="PS50097">
    <property type="entry name" value="BTB"/>
    <property type="match status" value="1"/>
</dbReference>
<comment type="caution">
    <text evidence="2">The sequence shown here is derived from an EMBL/GenBank/DDBJ whole genome shotgun (WGS) entry which is preliminary data.</text>
</comment>
<feature type="domain" description="BTB" evidence="1">
    <location>
        <begin position="22"/>
        <end position="89"/>
    </location>
</feature>
<dbReference type="SUPFAM" id="SSF54695">
    <property type="entry name" value="POZ domain"/>
    <property type="match status" value="1"/>
</dbReference>
<sequence>MEGPSEELLNSFKKIYSSGEYSNLTITCNGKRFQVHRAIVCPRSEFFAAALRQGFKEAGEGTIDLSSDDLHTVEIMIQYFYCLDYDVFSQGQQPDNGNNKLQVLEKSRPPLLSTHAKVYAIGEKYLIGGLKALALRKFNAAITTHWARDDFLEAVREAYGSTPDTDRGLRNSVIAAIHAHSELLKQEQVQSVLKEFNVLAYDLLITQEALEQIRCPYAAKLTISHMECCTLTRSGKHYTKSL</sequence>
<accession>A0AA38R1L2</accession>
<protein>
    <recommendedName>
        <fullName evidence="1">BTB domain-containing protein</fullName>
    </recommendedName>
</protein>
<dbReference type="PANTHER" id="PTHR47843:SF5">
    <property type="entry name" value="BTB_POZ DOMAIN PROTEIN"/>
    <property type="match status" value="1"/>
</dbReference>
<dbReference type="InterPro" id="IPR000210">
    <property type="entry name" value="BTB/POZ_dom"/>
</dbReference>
<dbReference type="Gene3D" id="3.30.710.10">
    <property type="entry name" value="Potassium Channel Kv1.1, Chain A"/>
    <property type="match status" value="1"/>
</dbReference>
<dbReference type="Proteomes" id="UP001174694">
    <property type="component" value="Unassembled WGS sequence"/>
</dbReference>
<dbReference type="AlphaFoldDB" id="A0AA38R1L2"/>
<keyword evidence="3" id="KW-1185">Reference proteome</keyword>
<evidence type="ECO:0000313" key="2">
    <source>
        <dbReference type="EMBL" id="KAJ9129702.1"/>
    </source>
</evidence>